<dbReference type="GO" id="GO:0004386">
    <property type="term" value="F:helicase activity"/>
    <property type="evidence" value="ECO:0007669"/>
    <property type="project" value="UniProtKB-KW"/>
</dbReference>
<comment type="similarity">
    <text evidence="1">Belongs to the helicase family. UvrD subfamily.</text>
</comment>
<evidence type="ECO:0000256" key="12">
    <source>
        <dbReference type="ARBA" id="ARBA00034617"/>
    </source>
</evidence>
<dbReference type="InterPro" id="IPR038726">
    <property type="entry name" value="PDDEXK_AddAB-type"/>
</dbReference>
<keyword evidence="6 15" id="KW-0347">Helicase</keyword>
<dbReference type="Proteomes" id="UP001235966">
    <property type="component" value="Unassembled WGS sequence"/>
</dbReference>
<dbReference type="GO" id="GO:0004527">
    <property type="term" value="F:exonuclease activity"/>
    <property type="evidence" value="ECO:0007669"/>
    <property type="project" value="UniProtKB-KW"/>
</dbReference>
<feature type="domain" description="UvrD-like helicase C-terminal" evidence="17">
    <location>
        <begin position="329"/>
        <end position="621"/>
    </location>
</feature>
<proteinExistence type="inferred from homology"/>
<evidence type="ECO:0000256" key="10">
    <source>
        <dbReference type="ARBA" id="ARBA00023204"/>
    </source>
</evidence>
<keyword evidence="10" id="KW-0234">DNA repair</keyword>
<dbReference type="InterPro" id="IPR014017">
    <property type="entry name" value="DNA_helicase_UvrD-like_C"/>
</dbReference>
<dbReference type="Pfam" id="PF00580">
    <property type="entry name" value="UvrD-helicase"/>
    <property type="match status" value="1"/>
</dbReference>
<evidence type="ECO:0000256" key="9">
    <source>
        <dbReference type="ARBA" id="ARBA00023125"/>
    </source>
</evidence>
<keyword evidence="8 15" id="KW-0067">ATP-binding</keyword>
<evidence type="ECO:0000256" key="1">
    <source>
        <dbReference type="ARBA" id="ARBA00009922"/>
    </source>
</evidence>
<protein>
    <recommendedName>
        <fullName evidence="13">DNA 3'-5' helicase</fullName>
        <ecNumber evidence="13">5.6.2.4</ecNumber>
    </recommendedName>
</protein>
<dbReference type="PROSITE" id="PS51217">
    <property type="entry name" value="UVRD_HELICASE_CTER"/>
    <property type="match status" value="1"/>
</dbReference>
<dbReference type="InterPro" id="IPR014016">
    <property type="entry name" value="UvrD-like_ATP-bd"/>
</dbReference>
<feature type="domain" description="UvrD-like helicase ATP-binding" evidence="16">
    <location>
        <begin position="7"/>
        <end position="324"/>
    </location>
</feature>
<organism evidence="18 19">
    <name type="scientific">Arcanobacterium wilhelmae</name>
    <dbReference type="NCBI Taxonomy" id="1803177"/>
    <lineage>
        <taxon>Bacteria</taxon>
        <taxon>Bacillati</taxon>
        <taxon>Actinomycetota</taxon>
        <taxon>Actinomycetes</taxon>
        <taxon>Actinomycetales</taxon>
        <taxon>Actinomycetaceae</taxon>
        <taxon>Arcanobacterium</taxon>
    </lineage>
</organism>
<dbReference type="Gene3D" id="3.40.50.300">
    <property type="entry name" value="P-loop containing nucleotide triphosphate hydrolases"/>
    <property type="match status" value="2"/>
</dbReference>
<accession>A0ABT9NCN6</accession>
<keyword evidence="5 15" id="KW-0378">Hydrolase</keyword>
<dbReference type="Pfam" id="PF12705">
    <property type="entry name" value="PDDEXK_1"/>
    <property type="match status" value="1"/>
</dbReference>
<evidence type="ECO:0000313" key="18">
    <source>
        <dbReference type="EMBL" id="MDP9801488.1"/>
    </source>
</evidence>
<comment type="caution">
    <text evidence="18">The sequence shown here is derived from an EMBL/GenBank/DDBJ whole genome shotgun (WGS) entry which is preliminary data.</text>
</comment>
<keyword evidence="19" id="KW-1185">Reference proteome</keyword>
<evidence type="ECO:0000256" key="14">
    <source>
        <dbReference type="ARBA" id="ARBA00048988"/>
    </source>
</evidence>
<keyword evidence="7 18" id="KW-0269">Exonuclease</keyword>
<sequence>MDNEMEFDGTQCAALEAMVPHAAVSVVGMSGSGKTSLLIEKVARILEADTSTRVAVLSPDRRAATELRNAITSRVGVAGENLVVKSVSAFAFDIVSTFAQAVGRREPQLISGPDQDVYLKAIFDSADPRVGNLLTTAGIDTSIGMAQLPAFRAEFRDLITRTSELGLGSEELAALGLTYGEPIWVAGAEVMKLYEETLALEASAVEGAPDRADHARIVAQAAAHLSHWERQVASGGASGAVGIAKPRWEWVFVDDLSDATLSLLGLLRQLQNDGAALVTFSNPDDGVQGYRGGVAHFAALVERSQREGGCGARRVELGVGYRCAGPVGAAMSRIAQAIHVGSTARQRKAELVGNSADLVSEFFANPDEEIRHIGAWLRRAHIKDGVSYSDMAVITRSRSLHASWRSALVRMGIPVAPLVSGTALRGQRAVAALLEFIRIAIADPVNVDTRQVISLLGGKLVGIDPLRLMVLQEQLHGWEISESENAQRAGAEQDIRSNDVLIHSILSDLDGDPVSHVAEFAKVRAMIIKVRRAYRRGANAEEVLWEAWEAAGVAENWQELAISDDPRAATANEDLDAVMQVFRVAQRLADRNPLAATVHALLDVLENQDLPEDSIARAANGTGEVTIATPSSLIGRSFSHVAIGQLQDSVWPNMRVRHPLTKVEDLVSVVVSGMLGSEPMKQTIADVFDDEYRLFHFSLGRAKKRVLLTALASEESMPSRIFDILGVSTPEENAPTATTGIHPHSSDAFVGYLRRALDFPDEGLSQAARNALAQLAHSGVGSADPQSWVDQYKYSGGSHPSQVTVSPSRVEGALECPLKEFLNSAGARDQQDTIKAEIGTLIHSIAEAFPDGGAEQIRAEFERRWGELSVREDVAGRRLKASARKKLEMLIDYLNSARERLEGREVKTEASAFGELEGIRVSAQIDRLESEGGGNWRVVDFKTGDYLPAVSSAESNPQMLIYQWLVNSGAVKGEKRAHSIGAHLIRMSRNVSRYRDDTQREVGASGMKLAEEMIRTSAALLAGPHLEARVSDACHTCRYFFVCPAQGGKRVFE</sequence>
<keyword evidence="4" id="KW-0227">DNA damage</keyword>
<evidence type="ECO:0000256" key="5">
    <source>
        <dbReference type="ARBA" id="ARBA00022801"/>
    </source>
</evidence>
<dbReference type="PANTHER" id="PTHR11070">
    <property type="entry name" value="UVRD / RECB / PCRA DNA HELICASE FAMILY MEMBER"/>
    <property type="match status" value="1"/>
</dbReference>
<dbReference type="EMBL" id="JAUSQW010000001">
    <property type="protein sequence ID" value="MDP9801488.1"/>
    <property type="molecule type" value="Genomic_DNA"/>
</dbReference>
<keyword evidence="11" id="KW-0413">Isomerase</keyword>
<dbReference type="InterPro" id="IPR027417">
    <property type="entry name" value="P-loop_NTPase"/>
</dbReference>
<dbReference type="Gene3D" id="1.10.10.160">
    <property type="match status" value="1"/>
</dbReference>
<dbReference type="PROSITE" id="PS51198">
    <property type="entry name" value="UVRD_HELICASE_ATP_BIND"/>
    <property type="match status" value="1"/>
</dbReference>
<name>A0ABT9NCN6_9ACTO</name>
<feature type="binding site" evidence="15">
    <location>
        <begin position="28"/>
        <end position="35"/>
    </location>
    <ligand>
        <name>ATP</name>
        <dbReference type="ChEBI" id="CHEBI:30616"/>
    </ligand>
</feature>
<dbReference type="PANTHER" id="PTHR11070:SF59">
    <property type="entry name" value="DNA 3'-5' HELICASE"/>
    <property type="match status" value="1"/>
</dbReference>
<reference evidence="18 19" key="1">
    <citation type="submission" date="2023-07" db="EMBL/GenBank/DDBJ databases">
        <title>Sequencing the genomes of 1000 actinobacteria strains.</title>
        <authorList>
            <person name="Klenk H.-P."/>
        </authorList>
    </citation>
    <scope>NUCLEOTIDE SEQUENCE [LARGE SCALE GENOMIC DNA]</scope>
    <source>
        <strain evidence="18 19">DSM 102162</strain>
    </source>
</reference>
<dbReference type="InterPro" id="IPR000212">
    <property type="entry name" value="DNA_helicase_UvrD/REP"/>
</dbReference>
<comment type="catalytic activity">
    <reaction evidence="14">
        <text>ATP + H2O = ADP + phosphate + H(+)</text>
        <dbReference type="Rhea" id="RHEA:13065"/>
        <dbReference type="ChEBI" id="CHEBI:15377"/>
        <dbReference type="ChEBI" id="CHEBI:15378"/>
        <dbReference type="ChEBI" id="CHEBI:30616"/>
        <dbReference type="ChEBI" id="CHEBI:43474"/>
        <dbReference type="ChEBI" id="CHEBI:456216"/>
        <dbReference type="EC" id="5.6.2.4"/>
    </reaction>
</comment>
<keyword evidence="3 15" id="KW-0547">Nucleotide-binding</keyword>
<keyword evidence="9" id="KW-0238">DNA-binding</keyword>
<evidence type="ECO:0000256" key="6">
    <source>
        <dbReference type="ARBA" id="ARBA00022806"/>
    </source>
</evidence>
<dbReference type="Gene3D" id="1.10.486.10">
    <property type="entry name" value="PCRA, domain 4"/>
    <property type="match status" value="1"/>
</dbReference>
<gene>
    <name evidence="18" type="ORF">J2S49_001564</name>
</gene>
<dbReference type="InterPro" id="IPR011604">
    <property type="entry name" value="PDDEXK-like_dom_sf"/>
</dbReference>
<evidence type="ECO:0000313" key="19">
    <source>
        <dbReference type="Proteomes" id="UP001235966"/>
    </source>
</evidence>
<dbReference type="EC" id="5.6.2.4" evidence="13"/>
<evidence type="ECO:0000259" key="17">
    <source>
        <dbReference type="PROSITE" id="PS51217"/>
    </source>
</evidence>
<dbReference type="InterPro" id="IPR013986">
    <property type="entry name" value="DExx_box_DNA_helicase_dom_sf"/>
</dbReference>
<evidence type="ECO:0000256" key="4">
    <source>
        <dbReference type="ARBA" id="ARBA00022763"/>
    </source>
</evidence>
<dbReference type="Gene3D" id="3.90.320.10">
    <property type="match status" value="1"/>
</dbReference>
<evidence type="ECO:0000259" key="16">
    <source>
        <dbReference type="PROSITE" id="PS51198"/>
    </source>
</evidence>
<evidence type="ECO:0000256" key="8">
    <source>
        <dbReference type="ARBA" id="ARBA00022840"/>
    </source>
</evidence>
<evidence type="ECO:0000256" key="13">
    <source>
        <dbReference type="ARBA" id="ARBA00034808"/>
    </source>
</evidence>
<dbReference type="SUPFAM" id="SSF52540">
    <property type="entry name" value="P-loop containing nucleoside triphosphate hydrolases"/>
    <property type="match status" value="1"/>
</dbReference>
<keyword evidence="2" id="KW-0540">Nuclease</keyword>
<evidence type="ECO:0000256" key="2">
    <source>
        <dbReference type="ARBA" id="ARBA00022722"/>
    </source>
</evidence>
<evidence type="ECO:0000256" key="3">
    <source>
        <dbReference type="ARBA" id="ARBA00022741"/>
    </source>
</evidence>
<evidence type="ECO:0000256" key="15">
    <source>
        <dbReference type="PROSITE-ProRule" id="PRU00560"/>
    </source>
</evidence>
<evidence type="ECO:0000256" key="11">
    <source>
        <dbReference type="ARBA" id="ARBA00023235"/>
    </source>
</evidence>
<comment type="catalytic activity">
    <reaction evidence="12">
        <text>Couples ATP hydrolysis with the unwinding of duplex DNA by translocating in the 3'-5' direction.</text>
        <dbReference type="EC" id="5.6.2.4"/>
    </reaction>
</comment>
<evidence type="ECO:0000256" key="7">
    <source>
        <dbReference type="ARBA" id="ARBA00022839"/>
    </source>
</evidence>